<comment type="caution">
    <text evidence="3">The sequence shown here is derived from an EMBL/GenBank/DDBJ whole genome shotgun (WGS) entry which is preliminary data.</text>
</comment>
<dbReference type="InterPro" id="IPR032710">
    <property type="entry name" value="NTF2-like_dom_sf"/>
</dbReference>
<dbReference type="PANTHER" id="PTHR33698">
    <property type="entry name" value="NUCLEAR TRANSPORT FACTOR 2 (NTF2)-LIKE PROTEIN"/>
    <property type="match status" value="1"/>
</dbReference>
<gene>
    <name evidence="3" type="ORF">STAS_07291</name>
</gene>
<dbReference type="Proteomes" id="UP000325081">
    <property type="component" value="Unassembled WGS sequence"/>
</dbReference>
<sequence>MRGKVNNDSPLALGKNLKERGPIPQRGQIKKKIAAKAIRSLVSIMSSSSSSRYLGTPRKRALTPQSQQANVYYMPPSLTYTKRRAIRRKPQKLFAKCFNDGPSPLSPAQTIVLFYSAINEKNMKQLDAIIAEDCFFDDFSFPKPFQGKKEVMHFLEQLIMCMGQNMQFNIEHICRGEDNSVGVNWHLGTLPIFSPLRMF</sequence>
<evidence type="ECO:0000313" key="4">
    <source>
        <dbReference type="Proteomes" id="UP000325081"/>
    </source>
</evidence>
<dbReference type="OrthoDB" id="1886670at2759"/>
<feature type="region of interest" description="Disordered" evidence="1">
    <location>
        <begin position="1"/>
        <end position="22"/>
    </location>
</feature>
<dbReference type="Pfam" id="PF12680">
    <property type="entry name" value="SnoaL_2"/>
    <property type="match status" value="1"/>
</dbReference>
<dbReference type="Gene3D" id="3.10.450.50">
    <property type="match status" value="1"/>
</dbReference>
<accession>A0A5A7PEV4</accession>
<reference evidence="4" key="1">
    <citation type="journal article" date="2019" name="Curr. Biol.">
        <title>Genome Sequence of Striga asiatica Provides Insight into the Evolution of Plant Parasitism.</title>
        <authorList>
            <person name="Yoshida S."/>
            <person name="Kim S."/>
            <person name="Wafula E.K."/>
            <person name="Tanskanen J."/>
            <person name="Kim Y.M."/>
            <person name="Honaas L."/>
            <person name="Yang Z."/>
            <person name="Spallek T."/>
            <person name="Conn C.E."/>
            <person name="Ichihashi Y."/>
            <person name="Cheong K."/>
            <person name="Cui S."/>
            <person name="Der J.P."/>
            <person name="Gundlach H."/>
            <person name="Jiao Y."/>
            <person name="Hori C."/>
            <person name="Ishida J.K."/>
            <person name="Kasahara H."/>
            <person name="Kiba T."/>
            <person name="Kim M.S."/>
            <person name="Koo N."/>
            <person name="Laohavisit A."/>
            <person name="Lee Y.H."/>
            <person name="Lumba S."/>
            <person name="McCourt P."/>
            <person name="Mortimer J.C."/>
            <person name="Mutuku J.M."/>
            <person name="Nomura T."/>
            <person name="Sasaki-Sekimoto Y."/>
            <person name="Seto Y."/>
            <person name="Wang Y."/>
            <person name="Wakatake T."/>
            <person name="Sakakibara H."/>
            <person name="Demura T."/>
            <person name="Yamaguchi S."/>
            <person name="Yoneyama K."/>
            <person name="Manabe R.I."/>
            <person name="Nelson D.C."/>
            <person name="Schulman A.H."/>
            <person name="Timko M.P."/>
            <person name="dePamphilis C.W."/>
            <person name="Choi D."/>
            <person name="Shirasu K."/>
        </authorList>
    </citation>
    <scope>NUCLEOTIDE SEQUENCE [LARGE SCALE GENOMIC DNA]</scope>
    <source>
        <strain evidence="4">cv. UVA1</strain>
    </source>
</reference>
<dbReference type="InterPro" id="IPR037401">
    <property type="entry name" value="SnoaL-like"/>
</dbReference>
<evidence type="ECO:0000256" key="1">
    <source>
        <dbReference type="SAM" id="MobiDB-lite"/>
    </source>
</evidence>
<dbReference type="PANTHER" id="PTHR33698:SF1">
    <property type="entry name" value="NUCLEAR TRANSPORT FACTOR 2 (NTF2) FAMILY PROTEIN"/>
    <property type="match status" value="1"/>
</dbReference>
<evidence type="ECO:0000313" key="3">
    <source>
        <dbReference type="EMBL" id="GER31299.1"/>
    </source>
</evidence>
<protein>
    <submittedName>
        <fullName evidence="3">Nuclear transport factor 2 family protein</fullName>
    </submittedName>
</protein>
<name>A0A5A7PEV4_STRAF</name>
<evidence type="ECO:0000259" key="2">
    <source>
        <dbReference type="Pfam" id="PF12680"/>
    </source>
</evidence>
<keyword evidence="4" id="KW-1185">Reference proteome</keyword>
<dbReference type="EMBL" id="BKCP01004444">
    <property type="protein sequence ID" value="GER31299.1"/>
    <property type="molecule type" value="Genomic_DNA"/>
</dbReference>
<dbReference type="SUPFAM" id="SSF54427">
    <property type="entry name" value="NTF2-like"/>
    <property type="match status" value="1"/>
</dbReference>
<feature type="domain" description="SnoaL-like" evidence="2">
    <location>
        <begin position="114"/>
        <end position="187"/>
    </location>
</feature>
<proteinExistence type="predicted"/>
<organism evidence="3 4">
    <name type="scientific">Striga asiatica</name>
    <name type="common">Asiatic witchweed</name>
    <name type="synonym">Buchnera asiatica</name>
    <dbReference type="NCBI Taxonomy" id="4170"/>
    <lineage>
        <taxon>Eukaryota</taxon>
        <taxon>Viridiplantae</taxon>
        <taxon>Streptophyta</taxon>
        <taxon>Embryophyta</taxon>
        <taxon>Tracheophyta</taxon>
        <taxon>Spermatophyta</taxon>
        <taxon>Magnoliopsida</taxon>
        <taxon>eudicotyledons</taxon>
        <taxon>Gunneridae</taxon>
        <taxon>Pentapetalae</taxon>
        <taxon>asterids</taxon>
        <taxon>lamiids</taxon>
        <taxon>Lamiales</taxon>
        <taxon>Orobanchaceae</taxon>
        <taxon>Buchnereae</taxon>
        <taxon>Striga</taxon>
    </lineage>
</organism>
<dbReference type="AlphaFoldDB" id="A0A5A7PEV4"/>